<dbReference type="EMBL" id="CP024903">
    <property type="protein sequence ID" value="AXF24742.1"/>
    <property type="molecule type" value="Genomic_DNA"/>
</dbReference>
<dbReference type="Proteomes" id="UP000253104">
    <property type="component" value="Chromosome mHSR5_B"/>
</dbReference>
<proteinExistence type="predicted"/>
<name>A0A2Z5N599_BURPY</name>
<evidence type="ECO:0000313" key="1">
    <source>
        <dbReference type="EMBL" id="AXF24742.1"/>
    </source>
</evidence>
<evidence type="ECO:0000313" key="2">
    <source>
        <dbReference type="Proteomes" id="UP000253104"/>
    </source>
</evidence>
<dbReference type="OrthoDB" id="8564678at2"/>
<dbReference type="Pfam" id="PF06099">
    <property type="entry name" value="Phenol_hyd_sub"/>
    <property type="match status" value="1"/>
</dbReference>
<accession>A0A2Z5N599</accession>
<gene>
    <name evidence="1" type="ORF">CUJ89_31320</name>
</gene>
<protein>
    <submittedName>
        <fullName evidence="1">Phenol hydroxylase</fullName>
    </submittedName>
</protein>
<sequence length="76" mass="8348">MEATPIMNQPDTDLPLLDPARKCVRVTGTNVRGFVEFEFSIGGAPDLFVELALSPAAFDAFCREQHVTRLDVEANP</sequence>
<reference evidence="1 2" key="1">
    <citation type="journal article" date="2018" name="ISME J.">
        <title>Involvement of Burkholderiaceae and sulfurous volatiles in disease-suppressive soils.</title>
        <authorList>
            <person name="Carrion V.J."/>
            <person name="Cordovez V."/>
            <person name="Tyc O."/>
            <person name="Etalo D.W."/>
            <person name="de Bruijn I."/>
            <person name="de Jager V.C."/>
            <person name="Medema M.H."/>
            <person name="Eberl L."/>
            <person name="Raaijmakers J.M."/>
        </authorList>
    </citation>
    <scope>NUCLEOTIDE SEQUENCE [LARGE SCALE GENOMIC DNA]</scope>
    <source>
        <strain evidence="2">mHSR5</strain>
    </source>
</reference>
<dbReference type="AlphaFoldDB" id="A0A2Z5N599"/>
<organism evidence="1 2">
    <name type="scientific">Burkholderia pyrrocinia</name>
    <name type="common">Pseudomonas pyrrocinia</name>
    <dbReference type="NCBI Taxonomy" id="60550"/>
    <lineage>
        <taxon>Bacteria</taxon>
        <taxon>Pseudomonadati</taxon>
        <taxon>Pseudomonadota</taxon>
        <taxon>Betaproteobacteria</taxon>
        <taxon>Burkholderiales</taxon>
        <taxon>Burkholderiaceae</taxon>
        <taxon>Burkholderia</taxon>
        <taxon>Burkholderia cepacia complex</taxon>
    </lineage>
</organism>
<dbReference type="PIRSF" id="PIRSF000039">
    <property type="entry name" value="Phenol_monooxy_K"/>
    <property type="match status" value="1"/>
</dbReference>
<dbReference type="InterPro" id="IPR010353">
    <property type="entry name" value="DmpK"/>
</dbReference>